<keyword evidence="2" id="KW-1185">Reference proteome</keyword>
<dbReference type="AlphaFoldDB" id="A0A1I5TZ99"/>
<sequence>MSLTSKNTSDAEVLDKESIVDIKKSRLKKSLLQDLYVRGNRTIAQLTRELHTSVPSVTV</sequence>
<gene>
    <name evidence="1" type="ORF">SAMN04515674_106287</name>
</gene>
<dbReference type="Proteomes" id="UP000199306">
    <property type="component" value="Unassembled WGS sequence"/>
</dbReference>
<organism evidence="1 2">
    <name type="scientific">Pseudarcicella hirudinis</name>
    <dbReference type="NCBI Taxonomy" id="1079859"/>
    <lineage>
        <taxon>Bacteria</taxon>
        <taxon>Pseudomonadati</taxon>
        <taxon>Bacteroidota</taxon>
        <taxon>Cytophagia</taxon>
        <taxon>Cytophagales</taxon>
        <taxon>Flectobacillaceae</taxon>
        <taxon>Pseudarcicella</taxon>
    </lineage>
</organism>
<proteinExistence type="predicted"/>
<reference evidence="1 2" key="1">
    <citation type="submission" date="2016-10" db="EMBL/GenBank/DDBJ databases">
        <authorList>
            <person name="de Groot N.N."/>
        </authorList>
    </citation>
    <scope>NUCLEOTIDE SEQUENCE [LARGE SCALE GENOMIC DNA]</scope>
    <source>
        <strain evidence="2">E92,LMG 26720,CCM 7988</strain>
    </source>
</reference>
<evidence type="ECO:0000313" key="2">
    <source>
        <dbReference type="Proteomes" id="UP000199306"/>
    </source>
</evidence>
<dbReference type="STRING" id="1079859.SAMN04515674_106287"/>
<evidence type="ECO:0000313" key="1">
    <source>
        <dbReference type="EMBL" id="SFP88390.1"/>
    </source>
</evidence>
<dbReference type="EMBL" id="FOXH01000006">
    <property type="protein sequence ID" value="SFP88390.1"/>
    <property type="molecule type" value="Genomic_DNA"/>
</dbReference>
<feature type="non-terminal residue" evidence="1">
    <location>
        <position position="59"/>
    </location>
</feature>
<protein>
    <submittedName>
        <fullName evidence="1">Uncharacterized protein</fullName>
    </submittedName>
</protein>
<name>A0A1I5TZ99_9BACT</name>
<accession>A0A1I5TZ99</accession>